<comment type="caution">
    <text evidence="2">The sequence shown here is derived from an EMBL/GenBank/DDBJ whole genome shotgun (WGS) entry which is preliminary data.</text>
</comment>
<dbReference type="EMBL" id="JANPWB010000011">
    <property type="protein sequence ID" value="KAJ1130978.1"/>
    <property type="molecule type" value="Genomic_DNA"/>
</dbReference>
<sequence>MKPGGSQVRPQPFQAPLSPTPTPQAASRLTHTHGGCRIANLCLIRGNLSDCIGEDAYWPLYVKGPSTLAQPTNVVWKIEKVAVR</sequence>
<feature type="region of interest" description="Disordered" evidence="1">
    <location>
        <begin position="1"/>
        <end position="30"/>
    </location>
</feature>
<protein>
    <submittedName>
        <fullName evidence="2">Uncharacterized protein</fullName>
    </submittedName>
</protein>
<reference evidence="2" key="1">
    <citation type="journal article" date="2022" name="bioRxiv">
        <title>Sequencing and chromosome-scale assembly of the giantPleurodeles waltlgenome.</title>
        <authorList>
            <person name="Brown T."/>
            <person name="Elewa A."/>
            <person name="Iarovenko S."/>
            <person name="Subramanian E."/>
            <person name="Araus A.J."/>
            <person name="Petzold A."/>
            <person name="Susuki M."/>
            <person name="Suzuki K.-i.T."/>
            <person name="Hayashi T."/>
            <person name="Toyoda A."/>
            <person name="Oliveira C."/>
            <person name="Osipova E."/>
            <person name="Leigh N.D."/>
            <person name="Simon A."/>
            <person name="Yun M.H."/>
        </authorList>
    </citation>
    <scope>NUCLEOTIDE SEQUENCE</scope>
    <source>
        <strain evidence="2">20211129_DDA</strain>
        <tissue evidence="2">Liver</tissue>
    </source>
</reference>
<gene>
    <name evidence="2" type="ORF">NDU88_009322</name>
</gene>
<dbReference type="Proteomes" id="UP001066276">
    <property type="component" value="Chromosome 7"/>
</dbReference>
<organism evidence="2 3">
    <name type="scientific">Pleurodeles waltl</name>
    <name type="common">Iberian ribbed newt</name>
    <dbReference type="NCBI Taxonomy" id="8319"/>
    <lineage>
        <taxon>Eukaryota</taxon>
        <taxon>Metazoa</taxon>
        <taxon>Chordata</taxon>
        <taxon>Craniata</taxon>
        <taxon>Vertebrata</taxon>
        <taxon>Euteleostomi</taxon>
        <taxon>Amphibia</taxon>
        <taxon>Batrachia</taxon>
        <taxon>Caudata</taxon>
        <taxon>Salamandroidea</taxon>
        <taxon>Salamandridae</taxon>
        <taxon>Pleurodelinae</taxon>
        <taxon>Pleurodeles</taxon>
    </lineage>
</organism>
<name>A0AAV7PYP6_PLEWA</name>
<evidence type="ECO:0000256" key="1">
    <source>
        <dbReference type="SAM" id="MobiDB-lite"/>
    </source>
</evidence>
<keyword evidence="3" id="KW-1185">Reference proteome</keyword>
<evidence type="ECO:0000313" key="3">
    <source>
        <dbReference type="Proteomes" id="UP001066276"/>
    </source>
</evidence>
<dbReference type="AlphaFoldDB" id="A0AAV7PYP6"/>
<proteinExistence type="predicted"/>
<accession>A0AAV7PYP6</accession>
<evidence type="ECO:0000313" key="2">
    <source>
        <dbReference type="EMBL" id="KAJ1130978.1"/>
    </source>
</evidence>